<evidence type="ECO:0000256" key="1">
    <source>
        <dbReference type="SAM" id="SignalP"/>
    </source>
</evidence>
<dbReference type="AlphaFoldDB" id="A0A1V6Z841"/>
<protein>
    <submittedName>
        <fullName evidence="2">Uncharacterized protein</fullName>
    </submittedName>
</protein>
<keyword evidence="1" id="KW-0732">Signal</keyword>
<dbReference type="PANTHER" id="PTHR42059:SF1">
    <property type="entry name" value="TNT DOMAIN-CONTAINING PROTEIN"/>
    <property type="match status" value="1"/>
</dbReference>
<name>A0A1V6Z841_PENNA</name>
<sequence>MHLSTISVLLSVALAEAASFVTPIRHKTNKEADYPERCYLDPYKGVTYMNSTTVCGDPRLGPKDLPITFPLSNKLEIYSRFGELYLFDFLEK</sequence>
<dbReference type="Proteomes" id="UP000191691">
    <property type="component" value="Unassembled WGS sequence"/>
</dbReference>
<feature type="chain" id="PRO_5012076710" evidence="1">
    <location>
        <begin position="18"/>
        <end position="92"/>
    </location>
</feature>
<organism evidence="2 3">
    <name type="scientific">Penicillium nalgiovense</name>
    <dbReference type="NCBI Taxonomy" id="60175"/>
    <lineage>
        <taxon>Eukaryota</taxon>
        <taxon>Fungi</taxon>
        <taxon>Dikarya</taxon>
        <taxon>Ascomycota</taxon>
        <taxon>Pezizomycotina</taxon>
        <taxon>Eurotiomycetes</taxon>
        <taxon>Eurotiomycetidae</taxon>
        <taxon>Eurotiales</taxon>
        <taxon>Aspergillaceae</taxon>
        <taxon>Penicillium</taxon>
    </lineage>
</organism>
<proteinExistence type="predicted"/>
<keyword evidence="3" id="KW-1185">Reference proteome</keyword>
<dbReference type="InterPro" id="IPR053024">
    <property type="entry name" value="Fungal_surface_NADase"/>
</dbReference>
<accession>A0A1V6Z841</accession>
<feature type="signal peptide" evidence="1">
    <location>
        <begin position="1"/>
        <end position="17"/>
    </location>
</feature>
<reference evidence="3" key="1">
    <citation type="journal article" date="2017" name="Nat. Microbiol.">
        <title>Global analysis of biosynthetic gene clusters reveals vast potential of secondary metabolite production in Penicillium species.</title>
        <authorList>
            <person name="Nielsen J.C."/>
            <person name="Grijseels S."/>
            <person name="Prigent S."/>
            <person name="Ji B."/>
            <person name="Dainat J."/>
            <person name="Nielsen K.F."/>
            <person name="Frisvad J.C."/>
            <person name="Workman M."/>
            <person name="Nielsen J."/>
        </authorList>
    </citation>
    <scope>NUCLEOTIDE SEQUENCE [LARGE SCALE GENOMIC DNA]</scope>
    <source>
        <strain evidence="3">IBT 13039</strain>
    </source>
</reference>
<evidence type="ECO:0000313" key="2">
    <source>
        <dbReference type="EMBL" id="OQE95644.1"/>
    </source>
</evidence>
<evidence type="ECO:0000313" key="3">
    <source>
        <dbReference type="Proteomes" id="UP000191691"/>
    </source>
</evidence>
<dbReference type="PANTHER" id="PTHR42059">
    <property type="entry name" value="TNT DOMAIN-CONTAINING PROTEIN"/>
    <property type="match status" value="1"/>
</dbReference>
<gene>
    <name evidence="2" type="ORF">PENNAL_c0002G03139</name>
</gene>
<dbReference type="EMBL" id="MOOB01000002">
    <property type="protein sequence ID" value="OQE95644.1"/>
    <property type="molecule type" value="Genomic_DNA"/>
</dbReference>
<comment type="caution">
    <text evidence="2">The sequence shown here is derived from an EMBL/GenBank/DDBJ whole genome shotgun (WGS) entry which is preliminary data.</text>
</comment>